<dbReference type="HOGENOM" id="CLU_2443055_0_0_1"/>
<dbReference type="KEGG" id="dpx:DAPPUDRAFT_239864"/>
<evidence type="ECO:0000256" key="1">
    <source>
        <dbReference type="SAM" id="SignalP"/>
    </source>
</evidence>
<name>E9GA93_DAPPU</name>
<feature type="chain" id="PRO_5003236803" evidence="1">
    <location>
        <begin position="18"/>
        <end position="90"/>
    </location>
</feature>
<reference evidence="2 3" key="1">
    <citation type="journal article" date="2011" name="Science">
        <title>The ecoresponsive genome of Daphnia pulex.</title>
        <authorList>
            <person name="Colbourne J.K."/>
            <person name="Pfrender M.E."/>
            <person name="Gilbert D."/>
            <person name="Thomas W.K."/>
            <person name="Tucker A."/>
            <person name="Oakley T.H."/>
            <person name="Tokishita S."/>
            <person name="Aerts A."/>
            <person name="Arnold G.J."/>
            <person name="Basu M.K."/>
            <person name="Bauer D.J."/>
            <person name="Caceres C.E."/>
            <person name="Carmel L."/>
            <person name="Casola C."/>
            <person name="Choi J.H."/>
            <person name="Detter J.C."/>
            <person name="Dong Q."/>
            <person name="Dusheyko S."/>
            <person name="Eads B.D."/>
            <person name="Frohlich T."/>
            <person name="Geiler-Samerotte K.A."/>
            <person name="Gerlach D."/>
            <person name="Hatcher P."/>
            <person name="Jogdeo S."/>
            <person name="Krijgsveld J."/>
            <person name="Kriventseva E.V."/>
            <person name="Kultz D."/>
            <person name="Laforsch C."/>
            <person name="Lindquist E."/>
            <person name="Lopez J."/>
            <person name="Manak J.R."/>
            <person name="Muller J."/>
            <person name="Pangilinan J."/>
            <person name="Patwardhan R.P."/>
            <person name="Pitluck S."/>
            <person name="Pritham E.J."/>
            <person name="Rechtsteiner A."/>
            <person name="Rho M."/>
            <person name="Rogozin I.B."/>
            <person name="Sakarya O."/>
            <person name="Salamov A."/>
            <person name="Schaack S."/>
            <person name="Shapiro H."/>
            <person name="Shiga Y."/>
            <person name="Skalitzky C."/>
            <person name="Smith Z."/>
            <person name="Souvorov A."/>
            <person name="Sung W."/>
            <person name="Tang Z."/>
            <person name="Tsuchiya D."/>
            <person name="Tu H."/>
            <person name="Vos H."/>
            <person name="Wang M."/>
            <person name="Wolf Y.I."/>
            <person name="Yamagata H."/>
            <person name="Yamada T."/>
            <person name="Ye Y."/>
            <person name="Shaw J.R."/>
            <person name="Andrews J."/>
            <person name="Crease T.J."/>
            <person name="Tang H."/>
            <person name="Lucas S.M."/>
            <person name="Robertson H.M."/>
            <person name="Bork P."/>
            <person name="Koonin E.V."/>
            <person name="Zdobnov E.M."/>
            <person name="Grigoriev I.V."/>
            <person name="Lynch M."/>
            <person name="Boore J.L."/>
        </authorList>
    </citation>
    <scope>NUCLEOTIDE SEQUENCE [LARGE SCALE GENOMIC DNA]</scope>
</reference>
<keyword evidence="1" id="KW-0732">Signal</keyword>
<organism evidence="2 3">
    <name type="scientific">Daphnia pulex</name>
    <name type="common">Water flea</name>
    <dbReference type="NCBI Taxonomy" id="6669"/>
    <lineage>
        <taxon>Eukaryota</taxon>
        <taxon>Metazoa</taxon>
        <taxon>Ecdysozoa</taxon>
        <taxon>Arthropoda</taxon>
        <taxon>Crustacea</taxon>
        <taxon>Branchiopoda</taxon>
        <taxon>Diplostraca</taxon>
        <taxon>Cladocera</taxon>
        <taxon>Anomopoda</taxon>
        <taxon>Daphniidae</taxon>
        <taxon>Daphnia</taxon>
    </lineage>
</organism>
<dbReference type="AlphaFoldDB" id="E9GA93"/>
<evidence type="ECO:0000313" key="3">
    <source>
        <dbReference type="Proteomes" id="UP000000305"/>
    </source>
</evidence>
<dbReference type="InParanoid" id="E9GA93"/>
<protein>
    <submittedName>
        <fullName evidence="2">Uncharacterized protein</fullName>
    </submittedName>
</protein>
<dbReference type="Proteomes" id="UP000000305">
    <property type="component" value="Unassembled WGS sequence"/>
</dbReference>
<evidence type="ECO:0000313" key="2">
    <source>
        <dbReference type="EMBL" id="EFX83747.1"/>
    </source>
</evidence>
<accession>E9GA93</accession>
<proteinExistence type="predicted"/>
<sequence length="90" mass="10090">MKASVLGLLLLSSIGSAIHTTFSAFGKAPSFDSHFQHSDLLQKAAKHGLEEVQHLMEFEKRLLSDGLTANEMKCPARRGVHRKREIKFEQ</sequence>
<keyword evidence="3" id="KW-1185">Reference proteome</keyword>
<feature type="signal peptide" evidence="1">
    <location>
        <begin position="1"/>
        <end position="17"/>
    </location>
</feature>
<gene>
    <name evidence="2" type="ORF">DAPPUDRAFT_239864</name>
</gene>
<dbReference type="EMBL" id="GL732536">
    <property type="protein sequence ID" value="EFX83747.1"/>
    <property type="molecule type" value="Genomic_DNA"/>
</dbReference>